<keyword evidence="2" id="KW-0614">Plasmid</keyword>
<name>A0AAE8Q8K5_9HYPH</name>
<sequence>MRGRAARHRQDHNGSSCQVSVEPLWVTVDEAILLNQVIVQSTGETHFVRDEGALESALNRPRSYFDYHDVHEVAALAAQLILAVGKAHAFEQGNKRTAWAAGRLFIRNNGYRLKVENMPQIAIAGIVEHMMVDATQITRLISSLRHNIEPI</sequence>
<dbReference type="Proteomes" id="UP000291892">
    <property type="component" value="Unassembled WGS sequence"/>
</dbReference>
<dbReference type="NCBIfam" id="TIGR01550">
    <property type="entry name" value="DOC_P1"/>
    <property type="match status" value="1"/>
</dbReference>
<dbReference type="Gene3D" id="1.20.120.1870">
    <property type="entry name" value="Fic/DOC protein, Fido domain"/>
    <property type="match status" value="1"/>
</dbReference>
<dbReference type="GO" id="GO:0016301">
    <property type="term" value="F:kinase activity"/>
    <property type="evidence" value="ECO:0007669"/>
    <property type="project" value="InterPro"/>
</dbReference>
<dbReference type="InterPro" id="IPR003812">
    <property type="entry name" value="Fido"/>
</dbReference>
<protein>
    <submittedName>
        <fullName evidence="2">Type II toxin-antitoxin system death-on-curing family toxin</fullName>
    </submittedName>
</protein>
<comment type="caution">
    <text evidence="2">The sequence shown here is derived from an EMBL/GenBank/DDBJ whole genome shotgun (WGS) entry which is preliminary data.</text>
</comment>
<dbReference type="AlphaFoldDB" id="A0AAE8Q8K5"/>
<dbReference type="InterPro" id="IPR053737">
    <property type="entry name" value="Type_II_TA_Toxin"/>
</dbReference>
<dbReference type="Pfam" id="PF02661">
    <property type="entry name" value="Fic"/>
    <property type="match status" value="1"/>
</dbReference>
<dbReference type="EMBL" id="SIKX01000003">
    <property type="protein sequence ID" value="TBF05593.1"/>
    <property type="molecule type" value="Genomic_DNA"/>
</dbReference>
<dbReference type="InterPro" id="IPR006440">
    <property type="entry name" value="Doc"/>
</dbReference>
<evidence type="ECO:0000259" key="1">
    <source>
        <dbReference type="PROSITE" id="PS51459"/>
    </source>
</evidence>
<evidence type="ECO:0000313" key="3">
    <source>
        <dbReference type="Proteomes" id="UP000291892"/>
    </source>
</evidence>
<feature type="domain" description="Fido" evidence="1">
    <location>
        <begin position="26"/>
        <end position="146"/>
    </location>
</feature>
<evidence type="ECO:0000313" key="2">
    <source>
        <dbReference type="EMBL" id="TBF05593.1"/>
    </source>
</evidence>
<dbReference type="PANTHER" id="PTHR39426">
    <property type="entry name" value="HOMOLOGY TO DEATH-ON-CURING PROTEIN OF PHAGE P1"/>
    <property type="match status" value="1"/>
</dbReference>
<dbReference type="PANTHER" id="PTHR39426:SF1">
    <property type="entry name" value="HOMOLOGY TO DEATH-ON-CURING PROTEIN OF PHAGE P1"/>
    <property type="match status" value="1"/>
</dbReference>
<proteinExistence type="predicted"/>
<geneLocation type="plasmid" evidence="2">
    <name>pSM42_Rh02_Rh04</name>
</geneLocation>
<reference evidence="2 3" key="1">
    <citation type="submission" date="2019-02" db="EMBL/GenBank/DDBJ databases">
        <title>The genomic architecture of introgression among sibling species of bacteria.</title>
        <authorList>
            <person name="Cavassim M.I.A."/>
            <person name="Moeskjaer S."/>
            <person name="Moslemi C."/>
            <person name="Fields B."/>
            <person name="Bachmann A."/>
            <person name="Vilhjalmsson B."/>
            <person name="Schierup M.H."/>
            <person name="Young J.P.W."/>
            <person name="Andersen S.U."/>
        </authorList>
    </citation>
    <scope>NUCLEOTIDE SEQUENCE [LARGE SCALE GENOMIC DNA]</scope>
    <source>
        <strain evidence="2 3">SM42</strain>
        <plasmid evidence="2">pSM42_Rh02_Rh04</plasmid>
    </source>
</reference>
<accession>A0AAE8Q8K5</accession>
<gene>
    <name evidence="2" type="ORF">ELG94_33605</name>
</gene>
<dbReference type="PROSITE" id="PS51459">
    <property type="entry name" value="FIDO"/>
    <property type="match status" value="1"/>
</dbReference>
<organism evidence="2 3">
    <name type="scientific">Rhizobium ruizarguesonis</name>
    <dbReference type="NCBI Taxonomy" id="2081791"/>
    <lineage>
        <taxon>Bacteria</taxon>
        <taxon>Pseudomonadati</taxon>
        <taxon>Pseudomonadota</taxon>
        <taxon>Alphaproteobacteria</taxon>
        <taxon>Hyphomicrobiales</taxon>
        <taxon>Rhizobiaceae</taxon>
        <taxon>Rhizobium/Agrobacterium group</taxon>
        <taxon>Rhizobium</taxon>
    </lineage>
</organism>